<reference evidence="2" key="1">
    <citation type="journal article" date="2022" name="Nat. Commun.">
        <title>Chromosome evolution and the genetic basis of agronomically important traits in greater yam.</title>
        <authorList>
            <person name="Bredeson J.V."/>
            <person name="Lyons J.B."/>
            <person name="Oniyinde I.O."/>
            <person name="Okereke N.R."/>
            <person name="Kolade O."/>
            <person name="Nnabue I."/>
            <person name="Nwadili C.O."/>
            <person name="Hribova E."/>
            <person name="Parker M."/>
            <person name="Nwogha J."/>
            <person name="Shu S."/>
            <person name="Carlson J."/>
            <person name="Kariba R."/>
            <person name="Muthemba S."/>
            <person name="Knop K."/>
            <person name="Barton G.J."/>
            <person name="Sherwood A.V."/>
            <person name="Lopez-Montes A."/>
            <person name="Asiedu R."/>
            <person name="Jamnadass R."/>
            <person name="Muchugi A."/>
            <person name="Goodstein D."/>
            <person name="Egesi C.N."/>
            <person name="Featherston J."/>
            <person name="Asfaw A."/>
            <person name="Simpson G.G."/>
            <person name="Dolezel J."/>
            <person name="Hendre P.S."/>
            <person name="Van Deynze A."/>
            <person name="Kumar P.L."/>
            <person name="Obidiegwu J.E."/>
            <person name="Bhattacharjee R."/>
            <person name="Rokhsar D.S."/>
        </authorList>
    </citation>
    <scope>NUCLEOTIDE SEQUENCE [LARGE SCALE GENOMIC DNA]</scope>
    <source>
        <strain evidence="2">cv. TDa95/00328</strain>
    </source>
</reference>
<sequence>MSSPNIKDLLTTFNPASGLFAIASSDGRIKIWDTVKGHLQTEFADLAPADNGLDISADSKRGHLSLDYKCMHWVQMEEKLAFDFQKKKKLRISLLVLGTGSGDVLALDVPLGQLRWKVSDCHPGGVNAVSYSRHRSCVYTAGADGMVCQIDLSNGSVLGKFKASTKAISSLSISTDGKTMATAAGQLKLFNCSDHKKIQKFSGHSVAVRCMTFSEDGKYIISSGVGERYVALWRTDAGKKQYASCVLSMEHPAVFLDSKVSDSEGAGLYVLAISELGICYVWYGSNVEDLRNSKPTKISLLIESAPKNSKGAVYAAKFQSIVEASNCQILVAYGSLVKPLFQKVLLQNGVDVNLSASQDGALLSVAQSHISQKGDRIQTRVTALDRANAEDAVHPLPKLYQKEKKRKHSMRHTIAAVENAMVDSAVHDQKKTWSSDAGKLQRMEEDNATCLEDRLRELGIVGKKDDISREGYLWNCGITSIDATMFNGAHLLVGGDIPAKKIRGHVISMSPNDAYKFLEFLASTWKTSPDCSKDILPWIYYILVNHRRFILAQESSSQLLDVLQKMTSLKCSAVQTLLKLSGRAQLIMAQINKTGEDGTQPMESNHQDGESEDEDEDIDELVYGEDEDESQKSSGDADDD</sequence>
<protein>
    <submittedName>
        <fullName evidence="1">U3 small nucleolar RNA-associated protein 5</fullName>
    </submittedName>
</protein>
<proteinExistence type="predicted"/>
<keyword evidence="2" id="KW-1185">Reference proteome</keyword>
<evidence type="ECO:0000313" key="1">
    <source>
        <dbReference type="EMBL" id="KAH7666672.1"/>
    </source>
</evidence>
<organism evidence="1 2">
    <name type="scientific">Dioscorea alata</name>
    <name type="common">Purple yam</name>
    <dbReference type="NCBI Taxonomy" id="55571"/>
    <lineage>
        <taxon>Eukaryota</taxon>
        <taxon>Viridiplantae</taxon>
        <taxon>Streptophyta</taxon>
        <taxon>Embryophyta</taxon>
        <taxon>Tracheophyta</taxon>
        <taxon>Spermatophyta</taxon>
        <taxon>Magnoliopsida</taxon>
        <taxon>Liliopsida</taxon>
        <taxon>Dioscoreales</taxon>
        <taxon>Dioscoreaceae</taxon>
        <taxon>Dioscorea</taxon>
    </lineage>
</organism>
<comment type="caution">
    <text evidence="1">The sequence shown here is derived from an EMBL/GenBank/DDBJ whole genome shotgun (WGS) entry which is preliminary data.</text>
</comment>
<dbReference type="Proteomes" id="UP000827976">
    <property type="component" value="Chromosome 12"/>
</dbReference>
<dbReference type="EMBL" id="CM037022">
    <property type="protein sequence ID" value="KAH7666672.1"/>
    <property type="molecule type" value="Genomic_DNA"/>
</dbReference>
<gene>
    <name evidence="1" type="ORF">IHE45_12G011200</name>
</gene>
<accession>A0ACB7V041</accession>
<evidence type="ECO:0000313" key="2">
    <source>
        <dbReference type="Proteomes" id="UP000827976"/>
    </source>
</evidence>
<name>A0ACB7V041_DIOAL</name>